<dbReference type="Pfam" id="PF00939">
    <property type="entry name" value="Na_sulph_symp"/>
    <property type="match status" value="1"/>
</dbReference>
<keyword evidence="6 9" id="KW-1133">Transmembrane helix</keyword>
<evidence type="ECO:0000256" key="3">
    <source>
        <dbReference type="ARBA" id="ARBA00007349"/>
    </source>
</evidence>
<keyword evidence="7 9" id="KW-0472">Membrane</keyword>
<feature type="transmembrane region" description="Helical" evidence="9">
    <location>
        <begin position="270"/>
        <end position="292"/>
    </location>
</feature>
<comment type="caution">
    <text evidence="10">The sequence shown here is derived from an EMBL/GenBank/DDBJ whole genome shotgun (WGS) entry which is preliminary data.</text>
</comment>
<dbReference type="GO" id="GO:1905039">
    <property type="term" value="P:carboxylic acid transmembrane transport"/>
    <property type="evidence" value="ECO:0007669"/>
    <property type="project" value="UniProtKB-ARBA"/>
</dbReference>
<dbReference type="NCBIfam" id="TIGR00785">
    <property type="entry name" value="dass"/>
    <property type="match status" value="1"/>
</dbReference>
<feature type="transmembrane region" description="Helical" evidence="9">
    <location>
        <begin position="356"/>
        <end position="379"/>
    </location>
</feature>
<keyword evidence="11" id="KW-1185">Reference proteome</keyword>
<name>A0A3N6QZZ3_9CYAN</name>
<evidence type="ECO:0000256" key="5">
    <source>
        <dbReference type="ARBA" id="ARBA00022692"/>
    </source>
</evidence>
<evidence type="ECO:0000256" key="6">
    <source>
        <dbReference type="ARBA" id="ARBA00022989"/>
    </source>
</evidence>
<feature type="transmembrane region" description="Helical" evidence="9">
    <location>
        <begin position="48"/>
        <end position="78"/>
    </location>
</feature>
<evidence type="ECO:0000256" key="9">
    <source>
        <dbReference type="SAM" id="Phobius"/>
    </source>
</evidence>
<dbReference type="PIRSF" id="PIRSF002457">
    <property type="entry name" value="DASS"/>
    <property type="match status" value="1"/>
</dbReference>
<feature type="transmembrane region" description="Helical" evidence="9">
    <location>
        <begin position="417"/>
        <end position="438"/>
    </location>
</feature>
<dbReference type="OrthoDB" id="37272at2"/>
<evidence type="ECO:0000256" key="8">
    <source>
        <dbReference type="ARBA" id="ARBA00031174"/>
    </source>
</evidence>
<comment type="subcellular location">
    <subcellularLocation>
        <location evidence="1">Membrane</location>
        <topology evidence="1">Multi-pass membrane protein</topology>
    </subcellularLocation>
</comment>
<dbReference type="GO" id="GO:0008514">
    <property type="term" value="F:organic anion transmembrane transporter activity"/>
    <property type="evidence" value="ECO:0007669"/>
    <property type="project" value="UniProtKB-ARBA"/>
</dbReference>
<keyword evidence="5 9" id="KW-0812">Transmembrane</keyword>
<evidence type="ECO:0000256" key="1">
    <source>
        <dbReference type="ARBA" id="ARBA00004141"/>
    </source>
</evidence>
<feature type="transmembrane region" description="Helical" evidence="9">
    <location>
        <begin position="386"/>
        <end position="405"/>
    </location>
</feature>
<dbReference type="PANTHER" id="PTHR10283:SF82">
    <property type="entry name" value="SOLUTE CARRIER FAMILY 13 MEMBER 2"/>
    <property type="match status" value="1"/>
</dbReference>
<sequence length="475" mass="50702">MENIRHLRSWLRISRQPQYRWFWFVAAALIYVSILLFPIAGIEKEAKGALAVFGVTAFLWATNTLPVAVTGLMVLFLIPLSGSMSATETYAYFGNKAVFFVLGAFILASPIQRSGLSTRLALTVVSRFGNTQNTLIASILILSAVMSFVISSYAVTAMLFPVVIEVIQAAGARPGGRFGLAAFLALGWGCGIGGIATLLGGARAPLALGVLRSTTNGEYDVSFVEWFIWSIPLVVLLLTVAYFILLQIGKGTVVSLPNALKFLKIRSKSLGGISPREIGTLVLVAGIVLLWIFRGTAWGLDTIAFFGVMCSFIFGLASWQEVEEDVNWGIFLMYGSAIALSAVLRDTGAAQALAEILLGSWINSGFICFVAMVLIITILTEGMSNAAAVAVLMPVGLALAAKYGIDPRAMTLGITLPSGLAFLLPVSTPVMAIIIGSGYVSPAEAFKRGLLLKLVGTLIFLAMAKFYWPLFGLGV</sequence>
<comment type="similarity">
    <text evidence="3">Belongs to the SLC13A/DASS transporter (TC 2.A.47) family. DIT1 subfamily.</text>
</comment>
<dbReference type="InterPro" id="IPR001898">
    <property type="entry name" value="SLC13A/DASS"/>
</dbReference>
<evidence type="ECO:0000256" key="7">
    <source>
        <dbReference type="ARBA" id="ARBA00023136"/>
    </source>
</evidence>
<dbReference type="Proteomes" id="UP000269154">
    <property type="component" value="Unassembled WGS sequence"/>
</dbReference>
<dbReference type="GO" id="GO:0005886">
    <property type="term" value="C:plasma membrane"/>
    <property type="evidence" value="ECO:0007669"/>
    <property type="project" value="TreeGrafter"/>
</dbReference>
<protein>
    <recommendedName>
        <fullName evidence="4">Sodium-dependent dicarboxylate transporter SdcS</fullName>
    </recommendedName>
    <alternativeName>
        <fullName evidence="8">Na(+)/dicarboxylate symporter</fullName>
    </alternativeName>
</protein>
<dbReference type="RefSeq" id="WP_124145076.1">
    <property type="nucleotide sequence ID" value="NZ_CAWOKI010000065.1"/>
</dbReference>
<evidence type="ECO:0000313" key="10">
    <source>
        <dbReference type="EMBL" id="RQH50224.1"/>
    </source>
</evidence>
<organism evidence="10 11">
    <name type="scientific">Okeania hirsuta</name>
    <dbReference type="NCBI Taxonomy" id="1458930"/>
    <lineage>
        <taxon>Bacteria</taxon>
        <taxon>Bacillati</taxon>
        <taxon>Cyanobacteriota</taxon>
        <taxon>Cyanophyceae</taxon>
        <taxon>Oscillatoriophycideae</taxon>
        <taxon>Oscillatoriales</taxon>
        <taxon>Microcoleaceae</taxon>
        <taxon>Okeania</taxon>
    </lineage>
</organism>
<feature type="transmembrane region" description="Helical" evidence="9">
    <location>
        <begin position="298"/>
        <end position="319"/>
    </location>
</feature>
<comment type="similarity">
    <text evidence="2">Belongs to the SLC13A/DASS transporter (TC 2.A.47) family. NADC subfamily.</text>
</comment>
<accession>A0A3N6QZZ3</accession>
<feature type="transmembrane region" description="Helical" evidence="9">
    <location>
        <begin position="326"/>
        <end position="344"/>
    </location>
</feature>
<proteinExistence type="inferred from homology"/>
<reference evidence="10 11" key="1">
    <citation type="journal article" date="2018" name="ACS Chem. Biol.">
        <title>Ketoreductase domain dysfunction expands chemodiversity: malyngamide biosynthesis in the cyanobacterium Okeania hirsuta.</title>
        <authorList>
            <person name="Moss N.A."/>
            <person name="Leao T."/>
            <person name="Rankin M."/>
            <person name="McCullough T.M."/>
            <person name="Qu P."/>
            <person name="Korobeynikov A."/>
            <person name="Smith J.L."/>
            <person name="Gerwick L."/>
            <person name="Gerwick W.H."/>
        </authorList>
    </citation>
    <scope>NUCLEOTIDE SEQUENCE [LARGE SCALE GENOMIC DNA]</scope>
    <source>
        <strain evidence="10 11">PAB10Feb10-1</strain>
    </source>
</reference>
<dbReference type="InterPro" id="IPR030676">
    <property type="entry name" value="CitT-rel"/>
</dbReference>
<feature type="transmembrane region" description="Helical" evidence="9">
    <location>
        <begin position="450"/>
        <end position="468"/>
    </location>
</feature>
<evidence type="ECO:0000256" key="4">
    <source>
        <dbReference type="ARBA" id="ARBA00020150"/>
    </source>
</evidence>
<dbReference type="AlphaFoldDB" id="A0A3N6QZZ3"/>
<feature type="transmembrane region" description="Helical" evidence="9">
    <location>
        <begin position="21"/>
        <end position="42"/>
    </location>
</feature>
<feature type="transmembrane region" description="Helical" evidence="9">
    <location>
        <begin position="135"/>
        <end position="166"/>
    </location>
</feature>
<feature type="transmembrane region" description="Helical" evidence="9">
    <location>
        <begin position="90"/>
        <end position="111"/>
    </location>
</feature>
<feature type="transmembrane region" description="Helical" evidence="9">
    <location>
        <begin position="178"/>
        <end position="206"/>
    </location>
</feature>
<dbReference type="EMBL" id="RCBY01000024">
    <property type="protein sequence ID" value="RQH50224.1"/>
    <property type="molecule type" value="Genomic_DNA"/>
</dbReference>
<gene>
    <name evidence="10" type="ORF">D5R40_06600</name>
</gene>
<evidence type="ECO:0000313" key="11">
    <source>
        <dbReference type="Proteomes" id="UP000269154"/>
    </source>
</evidence>
<evidence type="ECO:0000256" key="2">
    <source>
        <dbReference type="ARBA" id="ARBA00006772"/>
    </source>
</evidence>
<dbReference type="PANTHER" id="PTHR10283">
    <property type="entry name" value="SOLUTE CARRIER FAMILY 13 MEMBER"/>
    <property type="match status" value="1"/>
</dbReference>
<feature type="transmembrane region" description="Helical" evidence="9">
    <location>
        <begin position="226"/>
        <end position="249"/>
    </location>
</feature>